<dbReference type="Proteomes" id="UP001153365">
    <property type="component" value="Unassembled WGS sequence"/>
</dbReference>
<dbReference type="InterPro" id="IPR029044">
    <property type="entry name" value="Nucleotide-diphossugar_trans"/>
</dbReference>
<evidence type="ECO:0000313" key="6">
    <source>
        <dbReference type="Proteomes" id="UP001153365"/>
    </source>
</evidence>
<dbReference type="GO" id="GO:0000026">
    <property type="term" value="F:alpha-1,2-mannosyltransferase activity"/>
    <property type="evidence" value="ECO:0007669"/>
    <property type="project" value="TreeGrafter"/>
</dbReference>
<evidence type="ECO:0000313" key="4">
    <source>
        <dbReference type="EMBL" id="CAH7682365.1"/>
    </source>
</evidence>
<dbReference type="Pfam" id="PF01793">
    <property type="entry name" value="Glyco_transf_15"/>
    <property type="match status" value="1"/>
</dbReference>
<dbReference type="GO" id="GO:0006487">
    <property type="term" value="P:protein N-linked glycosylation"/>
    <property type="evidence" value="ECO:0007669"/>
    <property type="project" value="TreeGrafter"/>
</dbReference>
<dbReference type="SUPFAM" id="SSF53448">
    <property type="entry name" value="Nucleotide-diphospho-sugar transferases"/>
    <property type="match status" value="1"/>
</dbReference>
<comment type="similarity">
    <text evidence="1">Belongs to the glycosyltransferase 15 family.</text>
</comment>
<evidence type="ECO:0000256" key="1">
    <source>
        <dbReference type="ARBA" id="ARBA00007677"/>
    </source>
</evidence>
<keyword evidence="3" id="KW-0812">Transmembrane</keyword>
<dbReference type="EMBL" id="CALTRL010004038">
    <property type="protein sequence ID" value="CAH7682365.1"/>
    <property type="molecule type" value="Genomic_DNA"/>
</dbReference>
<reference evidence="4" key="1">
    <citation type="submission" date="2022-06" db="EMBL/GenBank/DDBJ databases">
        <authorList>
            <consortium name="SYNGENTA / RWTH Aachen University"/>
        </authorList>
    </citation>
    <scope>NUCLEOTIDE SEQUENCE</scope>
</reference>
<dbReference type="InterPro" id="IPR002685">
    <property type="entry name" value="Glyco_trans_15"/>
</dbReference>
<feature type="transmembrane region" description="Helical" evidence="3">
    <location>
        <begin position="44"/>
        <end position="66"/>
    </location>
</feature>
<sequence>MRIKPRRPSTTVTIDLQSIPYSQATNLNQTILNRLAFNFIVKKLLNPILPVLVLAVFSVKVLLPFIESDRQDRLVANSLTTAFDLLSSWRTSSYESDDDDDDRWMNGEDGLEPSFRVDKKTGLRYPPDVYPARMNPFRRENATFVALVKNDEVHGMMLSMRSVEDRINRKFGYPWVFLNNQRFTNEFKESVRSMTRSKVYFGIIPKGHWSYPDQIDITRARRTREEMESSGVPYGGSESYRHMCRYQSGFFFRHPLMMKFDYYWRVEPQVQFYCDLDYDPFLFMRENKKIYGFIISLYEYNSTVPTLWSSVLKFFESNRDLLTEDENSLGFLVRDRSKGFFESDYNLCHFWSNFEIGDLNFFRSDRYKRFFESLDQTGGFYYERWGDAPIHTIGVLSLSKNLSQIHHFDDIGYFHQPFTHCPDPKGDPLKRLKQQQEELVRKGLKFKNEASSKRVKVSKDDEGRGLKAVEGWGNGKCYCDVEESFDRDSYSCTPLWWKINGIRS</sequence>
<comment type="caution">
    <text evidence="4">The sequence shown here is derived from an EMBL/GenBank/DDBJ whole genome shotgun (WGS) entry which is preliminary data.</text>
</comment>
<dbReference type="Gene3D" id="3.90.550.10">
    <property type="entry name" value="Spore Coat Polysaccharide Biosynthesis Protein SpsA, Chain A"/>
    <property type="match status" value="1"/>
</dbReference>
<dbReference type="GO" id="GO:0005794">
    <property type="term" value="C:Golgi apparatus"/>
    <property type="evidence" value="ECO:0007669"/>
    <property type="project" value="TreeGrafter"/>
</dbReference>
<evidence type="ECO:0000256" key="2">
    <source>
        <dbReference type="ARBA" id="ARBA00022679"/>
    </source>
</evidence>
<keyword evidence="3" id="KW-1133">Transmembrane helix</keyword>
<proteinExistence type="inferred from homology"/>
<dbReference type="AlphaFoldDB" id="A0AAV0B890"/>
<evidence type="ECO:0000313" key="5">
    <source>
        <dbReference type="EMBL" id="CAH7690217.1"/>
    </source>
</evidence>
<dbReference type="PANTHER" id="PTHR31121">
    <property type="entry name" value="ALPHA-1,2 MANNOSYLTRANSFERASE KTR1"/>
    <property type="match status" value="1"/>
</dbReference>
<dbReference type="FunFam" id="3.90.550.10:FF:000051">
    <property type="entry name" value="Alpha-1,2-mannosyltransferase (Ktr4)"/>
    <property type="match status" value="1"/>
</dbReference>
<keyword evidence="6" id="KW-1185">Reference proteome</keyword>
<keyword evidence="3" id="KW-0472">Membrane</keyword>
<name>A0AAV0B890_PHAPC</name>
<organism evidence="4 6">
    <name type="scientific">Phakopsora pachyrhizi</name>
    <name type="common">Asian soybean rust disease fungus</name>
    <dbReference type="NCBI Taxonomy" id="170000"/>
    <lineage>
        <taxon>Eukaryota</taxon>
        <taxon>Fungi</taxon>
        <taxon>Dikarya</taxon>
        <taxon>Basidiomycota</taxon>
        <taxon>Pucciniomycotina</taxon>
        <taxon>Pucciniomycetes</taxon>
        <taxon>Pucciniales</taxon>
        <taxon>Phakopsoraceae</taxon>
        <taxon>Phakopsora</taxon>
    </lineage>
</organism>
<keyword evidence="2 4" id="KW-0808">Transferase</keyword>
<dbReference type="GO" id="GO:0016020">
    <property type="term" value="C:membrane"/>
    <property type="evidence" value="ECO:0007669"/>
    <property type="project" value="InterPro"/>
</dbReference>
<accession>A0AAV0B890</accession>
<protein>
    <submittedName>
        <fullName evidence="4">Nucleotide-diphospho-sugar transferase</fullName>
    </submittedName>
</protein>
<dbReference type="PANTHER" id="PTHR31121:SF6">
    <property type="entry name" value="ALPHA-1,2 MANNOSYLTRANSFERASE KTR1"/>
    <property type="match status" value="1"/>
</dbReference>
<dbReference type="GO" id="GO:0000032">
    <property type="term" value="P:cell wall mannoprotein biosynthetic process"/>
    <property type="evidence" value="ECO:0007669"/>
    <property type="project" value="TreeGrafter"/>
</dbReference>
<gene>
    <name evidence="4" type="ORF">PPACK8108_LOCUS15242</name>
    <name evidence="5" type="ORF">PPACK8108_LOCUS25495</name>
</gene>
<evidence type="ECO:0000256" key="3">
    <source>
        <dbReference type="SAM" id="Phobius"/>
    </source>
</evidence>
<dbReference type="EMBL" id="CALTRL010006234">
    <property type="protein sequence ID" value="CAH7690217.1"/>
    <property type="molecule type" value="Genomic_DNA"/>
</dbReference>